<protein>
    <submittedName>
        <fullName evidence="10">Unannotated protein</fullName>
    </submittedName>
</protein>
<evidence type="ECO:0000256" key="4">
    <source>
        <dbReference type="ARBA" id="ARBA00022723"/>
    </source>
</evidence>
<comment type="similarity">
    <text evidence="2">Belongs to the purine nucleoside phosphorylase YfiH/LACC1 family.</text>
</comment>
<keyword evidence="3" id="KW-0808">Transferase</keyword>
<evidence type="ECO:0000256" key="7">
    <source>
        <dbReference type="ARBA" id="ARBA00047989"/>
    </source>
</evidence>
<evidence type="ECO:0000256" key="6">
    <source>
        <dbReference type="ARBA" id="ARBA00022833"/>
    </source>
</evidence>
<evidence type="ECO:0000256" key="1">
    <source>
        <dbReference type="ARBA" id="ARBA00000553"/>
    </source>
</evidence>
<dbReference type="PANTHER" id="PTHR30616:SF2">
    <property type="entry name" value="PURINE NUCLEOSIDE PHOSPHORYLASE LACC1"/>
    <property type="match status" value="1"/>
</dbReference>
<keyword evidence="6" id="KW-0862">Zinc</keyword>
<dbReference type="EMBL" id="CAEZTG010000039">
    <property type="protein sequence ID" value="CAB4561193.1"/>
    <property type="molecule type" value="Genomic_DNA"/>
</dbReference>
<dbReference type="GO" id="GO:0017061">
    <property type="term" value="F:S-methyl-5-thioadenosine phosphorylase activity"/>
    <property type="evidence" value="ECO:0007669"/>
    <property type="project" value="UniProtKB-EC"/>
</dbReference>
<reference evidence="10" key="1">
    <citation type="submission" date="2020-05" db="EMBL/GenBank/DDBJ databases">
        <authorList>
            <person name="Chiriac C."/>
            <person name="Salcher M."/>
            <person name="Ghai R."/>
            <person name="Kavagutti S V."/>
        </authorList>
    </citation>
    <scope>NUCLEOTIDE SEQUENCE</scope>
</reference>
<comment type="catalytic activity">
    <reaction evidence="9">
        <text>S-methyl-5'-thioadenosine + phosphate = 5-(methylsulfanyl)-alpha-D-ribose 1-phosphate + adenine</text>
        <dbReference type="Rhea" id="RHEA:11852"/>
        <dbReference type="ChEBI" id="CHEBI:16708"/>
        <dbReference type="ChEBI" id="CHEBI:17509"/>
        <dbReference type="ChEBI" id="CHEBI:43474"/>
        <dbReference type="ChEBI" id="CHEBI:58533"/>
        <dbReference type="EC" id="2.4.2.28"/>
    </reaction>
    <physiologicalReaction direction="left-to-right" evidence="9">
        <dbReference type="Rhea" id="RHEA:11853"/>
    </physiologicalReaction>
</comment>
<dbReference type="CDD" id="cd16833">
    <property type="entry name" value="YfiH"/>
    <property type="match status" value="1"/>
</dbReference>
<dbReference type="GO" id="GO:0005507">
    <property type="term" value="F:copper ion binding"/>
    <property type="evidence" value="ECO:0007669"/>
    <property type="project" value="TreeGrafter"/>
</dbReference>
<gene>
    <name evidence="10" type="ORF">UFOPK1603_00577</name>
</gene>
<dbReference type="InterPro" id="IPR011324">
    <property type="entry name" value="Cytotoxic_necrot_fac-like_cat"/>
</dbReference>
<dbReference type="InterPro" id="IPR038371">
    <property type="entry name" value="Cu_polyphenol_OxRdtase_sf"/>
</dbReference>
<evidence type="ECO:0000313" key="10">
    <source>
        <dbReference type="EMBL" id="CAB4561193.1"/>
    </source>
</evidence>
<evidence type="ECO:0000256" key="2">
    <source>
        <dbReference type="ARBA" id="ARBA00007353"/>
    </source>
</evidence>
<accession>A0A6J6DG04</accession>
<comment type="catalytic activity">
    <reaction evidence="8">
        <text>adenosine + phosphate = alpha-D-ribose 1-phosphate + adenine</text>
        <dbReference type="Rhea" id="RHEA:27642"/>
        <dbReference type="ChEBI" id="CHEBI:16335"/>
        <dbReference type="ChEBI" id="CHEBI:16708"/>
        <dbReference type="ChEBI" id="CHEBI:43474"/>
        <dbReference type="ChEBI" id="CHEBI:57720"/>
        <dbReference type="EC" id="2.4.2.1"/>
    </reaction>
    <physiologicalReaction direction="left-to-right" evidence="8">
        <dbReference type="Rhea" id="RHEA:27643"/>
    </physiologicalReaction>
</comment>
<comment type="catalytic activity">
    <reaction evidence="1">
        <text>inosine + phosphate = alpha-D-ribose 1-phosphate + hypoxanthine</text>
        <dbReference type="Rhea" id="RHEA:27646"/>
        <dbReference type="ChEBI" id="CHEBI:17368"/>
        <dbReference type="ChEBI" id="CHEBI:17596"/>
        <dbReference type="ChEBI" id="CHEBI:43474"/>
        <dbReference type="ChEBI" id="CHEBI:57720"/>
        <dbReference type="EC" id="2.4.2.1"/>
    </reaction>
    <physiologicalReaction direction="left-to-right" evidence="1">
        <dbReference type="Rhea" id="RHEA:27647"/>
    </physiologicalReaction>
</comment>
<name>A0A6J6DG04_9ZZZZ</name>
<dbReference type="InterPro" id="IPR003730">
    <property type="entry name" value="Cu_polyphenol_OxRdtase"/>
</dbReference>
<evidence type="ECO:0000256" key="9">
    <source>
        <dbReference type="ARBA" id="ARBA00049893"/>
    </source>
</evidence>
<dbReference type="SUPFAM" id="SSF64438">
    <property type="entry name" value="CNF1/YfiH-like putative cysteine hydrolases"/>
    <property type="match status" value="1"/>
</dbReference>
<evidence type="ECO:0000256" key="5">
    <source>
        <dbReference type="ARBA" id="ARBA00022801"/>
    </source>
</evidence>
<organism evidence="10">
    <name type="scientific">freshwater metagenome</name>
    <dbReference type="NCBI Taxonomy" id="449393"/>
    <lineage>
        <taxon>unclassified sequences</taxon>
        <taxon>metagenomes</taxon>
        <taxon>ecological metagenomes</taxon>
    </lineage>
</organism>
<dbReference type="Pfam" id="PF02578">
    <property type="entry name" value="Cu-oxidase_4"/>
    <property type="match status" value="1"/>
</dbReference>
<dbReference type="AlphaFoldDB" id="A0A6J6DG04"/>
<dbReference type="Gene3D" id="3.60.140.10">
    <property type="entry name" value="CNF1/YfiH-like putative cysteine hydrolases"/>
    <property type="match status" value="1"/>
</dbReference>
<keyword evidence="4" id="KW-0479">Metal-binding</keyword>
<dbReference type="GO" id="GO:0016787">
    <property type="term" value="F:hydrolase activity"/>
    <property type="evidence" value="ECO:0007669"/>
    <property type="project" value="UniProtKB-KW"/>
</dbReference>
<evidence type="ECO:0000256" key="3">
    <source>
        <dbReference type="ARBA" id="ARBA00022679"/>
    </source>
</evidence>
<comment type="catalytic activity">
    <reaction evidence="7">
        <text>adenosine + H2O + H(+) = inosine + NH4(+)</text>
        <dbReference type="Rhea" id="RHEA:24408"/>
        <dbReference type="ChEBI" id="CHEBI:15377"/>
        <dbReference type="ChEBI" id="CHEBI:15378"/>
        <dbReference type="ChEBI" id="CHEBI:16335"/>
        <dbReference type="ChEBI" id="CHEBI:17596"/>
        <dbReference type="ChEBI" id="CHEBI:28938"/>
        <dbReference type="EC" id="3.5.4.4"/>
    </reaction>
    <physiologicalReaction direction="left-to-right" evidence="7">
        <dbReference type="Rhea" id="RHEA:24409"/>
    </physiologicalReaction>
</comment>
<keyword evidence="5" id="KW-0378">Hydrolase</keyword>
<sequence length="229" mass="24791">MRFFDRALVNGRSIRVRSTEETDGDFAIGDADHQLDARRRLVVDRPWVWLTQVHGDVCVDVDAVGLEGACGAPADSLITRRTDLALSIQTADCIPIALWSLDGVIAAVHAGWRGLEAGVIETTTRSMRAQTSAALHAFIGPSIGPECYEFGAEDFERLEARFGSAIRGTTSDGRSALDVRAGVISELLRNHVVIDVDDDACTACAGGFFSHRARADIARHATVIWIEES</sequence>
<dbReference type="PANTHER" id="PTHR30616">
    <property type="entry name" value="UNCHARACTERIZED PROTEIN YFIH"/>
    <property type="match status" value="1"/>
</dbReference>
<evidence type="ECO:0000256" key="8">
    <source>
        <dbReference type="ARBA" id="ARBA00048968"/>
    </source>
</evidence>
<proteinExistence type="inferred from homology"/>